<keyword evidence="4" id="KW-1185">Reference proteome</keyword>
<gene>
    <name evidence="3" type="ORF">SAMN04488059_1761</name>
    <name evidence="2" type="ORF">WH91_03010</name>
</gene>
<dbReference type="Proteomes" id="UP000033519">
    <property type="component" value="Unassembled WGS sequence"/>
</dbReference>
<feature type="domain" description="DUF4037" evidence="1">
    <location>
        <begin position="138"/>
        <end position="236"/>
    </location>
</feature>
<dbReference type="Proteomes" id="UP000182258">
    <property type="component" value="Unassembled WGS sequence"/>
</dbReference>
<evidence type="ECO:0000313" key="3">
    <source>
        <dbReference type="EMBL" id="SFD47715.1"/>
    </source>
</evidence>
<dbReference type="AlphaFoldDB" id="A0A0F5Q2V3"/>
<dbReference type="EMBL" id="LAPV01000032">
    <property type="protein sequence ID" value="KKC34409.1"/>
    <property type="molecule type" value="Genomic_DNA"/>
</dbReference>
<evidence type="ECO:0000313" key="2">
    <source>
        <dbReference type="EMBL" id="KKC34409.1"/>
    </source>
</evidence>
<dbReference type="STRING" id="728005.SAMN04488059_1761"/>
<evidence type="ECO:0000259" key="1">
    <source>
        <dbReference type="Pfam" id="PF13228"/>
    </source>
</evidence>
<proteinExistence type="predicted"/>
<dbReference type="Pfam" id="PF13228">
    <property type="entry name" value="DUF4037"/>
    <property type="match status" value="1"/>
</dbReference>
<organism evidence="3 5">
    <name type="scientific">Devosia psychrophila</name>
    <dbReference type="NCBI Taxonomy" id="728005"/>
    <lineage>
        <taxon>Bacteria</taxon>
        <taxon>Pseudomonadati</taxon>
        <taxon>Pseudomonadota</taxon>
        <taxon>Alphaproteobacteria</taxon>
        <taxon>Hyphomicrobiales</taxon>
        <taxon>Devosiaceae</taxon>
        <taxon>Devosia</taxon>
    </lineage>
</organism>
<evidence type="ECO:0000313" key="4">
    <source>
        <dbReference type="Proteomes" id="UP000033519"/>
    </source>
</evidence>
<evidence type="ECO:0000313" key="5">
    <source>
        <dbReference type="Proteomes" id="UP000182258"/>
    </source>
</evidence>
<reference evidence="2 4" key="1">
    <citation type="submission" date="2015-03" db="EMBL/GenBank/DDBJ databases">
        <authorList>
            <person name="Lepp D."/>
            <person name="Hassan Y.I."/>
            <person name="Li X.-Z."/>
            <person name="Zhou T."/>
        </authorList>
    </citation>
    <scope>NUCLEOTIDE SEQUENCE [LARGE SCALE GENOMIC DNA]</scope>
    <source>
        <strain evidence="2 4">Cr7-05</strain>
    </source>
</reference>
<dbReference type="PATRIC" id="fig|728005.3.peg.2970"/>
<dbReference type="OrthoDB" id="3030at2"/>
<name>A0A0F5Q2V3_9HYPH</name>
<dbReference type="EMBL" id="FOMB01000076">
    <property type="protein sequence ID" value="SFD47715.1"/>
    <property type="molecule type" value="Genomic_DNA"/>
</dbReference>
<sequence>MQGIELSRGFYADVVRPWLAKVAPELRYAAALIGYGSELLGFDDETSRDHNWGPRVLIILSRDQFEQHTRRLVGEFSEVAPANYHGEPIGWRSRPHAPANGAGAAGAVEHGLEFHTLEALLDAHFAVRSVDNLTAVQWVGFAEQKLLAFTAGAVFHDDDGRLSLARQRLDYFPDDVWFYKIACQWRRIAEEQAFVGRAGQVGDDLGSRVIAARLVRDVMRMGFLLERRYAPYSKWFGSSFARLPISGVLVPHLERALNSRDWRDRQDALAQAYLELAKRQNSLGIARFEPVIGPYHERPFTTINADDAVVAAQSAISDATIKQLPVIGSLDQVSDLTPLLEDAPLSQRMMLQLGAAGSDALRSRIP</sequence>
<dbReference type="InterPro" id="IPR025117">
    <property type="entry name" value="DUF4037"/>
</dbReference>
<accession>A0A0F5Q2V3</accession>
<protein>
    <recommendedName>
        <fullName evidence="1">DUF4037 domain-containing protein</fullName>
    </recommendedName>
</protein>
<dbReference type="RefSeq" id="WP_046169542.1">
    <property type="nucleotide sequence ID" value="NZ_FOMB01000076.1"/>
</dbReference>
<reference evidence="3 5" key="2">
    <citation type="submission" date="2016-10" db="EMBL/GenBank/DDBJ databases">
        <authorList>
            <person name="de Groot N.N."/>
        </authorList>
    </citation>
    <scope>NUCLEOTIDE SEQUENCE [LARGE SCALE GENOMIC DNA]</scope>
    <source>
        <strain evidence="3 5">CGMCC 1.10210</strain>
    </source>
</reference>